<dbReference type="RefSeq" id="WP_093254794.1">
    <property type="nucleotide sequence ID" value="NZ_FNQM01000011.1"/>
</dbReference>
<dbReference type="SUPFAM" id="SSF46626">
    <property type="entry name" value="Cytochrome c"/>
    <property type="match status" value="1"/>
</dbReference>
<dbReference type="Proteomes" id="UP000198703">
    <property type="component" value="Unassembled WGS sequence"/>
</dbReference>
<keyword evidence="9" id="KW-0732">Signal</keyword>
<evidence type="ECO:0000256" key="9">
    <source>
        <dbReference type="SAM" id="SignalP"/>
    </source>
</evidence>
<dbReference type="InterPro" id="IPR036909">
    <property type="entry name" value="Cyt_c-like_dom_sf"/>
</dbReference>
<dbReference type="GO" id="GO:0020037">
    <property type="term" value="F:heme binding"/>
    <property type="evidence" value="ECO:0007669"/>
    <property type="project" value="InterPro"/>
</dbReference>
<gene>
    <name evidence="11" type="ORF">SAMN05444370_11140</name>
</gene>
<dbReference type="PROSITE" id="PS51007">
    <property type="entry name" value="CYTC"/>
    <property type="match status" value="1"/>
</dbReference>
<keyword evidence="6" id="KW-0249">Electron transport</keyword>
<feature type="signal peptide" evidence="9">
    <location>
        <begin position="1"/>
        <end position="21"/>
    </location>
</feature>
<evidence type="ECO:0000259" key="10">
    <source>
        <dbReference type="PROSITE" id="PS51007"/>
    </source>
</evidence>
<organism evidence="11 12">
    <name type="scientific">Rubrimonas cliftonensis</name>
    <dbReference type="NCBI Taxonomy" id="89524"/>
    <lineage>
        <taxon>Bacteria</taxon>
        <taxon>Pseudomonadati</taxon>
        <taxon>Pseudomonadota</taxon>
        <taxon>Alphaproteobacteria</taxon>
        <taxon>Rhodobacterales</taxon>
        <taxon>Paracoccaceae</taxon>
        <taxon>Rubrimonas</taxon>
    </lineage>
</organism>
<keyword evidence="12" id="KW-1185">Reference proteome</keyword>
<dbReference type="Pfam" id="PF13442">
    <property type="entry name" value="Cytochrome_CBB3"/>
    <property type="match status" value="1"/>
</dbReference>
<dbReference type="Gene3D" id="1.10.760.10">
    <property type="entry name" value="Cytochrome c-like domain"/>
    <property type="match status" value="1"/>
</dbReference>
<proteinExistence type="predicted"/>
<evidence type="ECO:0000256" key="4">
    <source>
        <dbReference type="ARBA" id="ARBA00022660"/>
    </source>
</evidence>
<name>A0A1H4DU88_9RHOB</name>
<accession>A0A1H4DU88</accession>
<dbReference type="AlphaFoldDB" id="A0A1H4DU88"/>
<dbReference type="PRINTS" id="PR00605">
    <property type="entry name" value="CYTCHROMECIC"/>
</dbReference>
<sequence length="105" mass="10417">MPRPVAAMAAGLAVAAGVAMADDLAEGRRLFVEGTEPACAICHSLADAGAEGEIGPSLDELRPDAARVARAVRGGVGVMPAFQETLSEDQIAAIAAYVARAAGGG</sequence>
<evidence type="ECO:0000313" key="12">
    <source>
        <dbReference type="Proteomes" id="UP000198703"/>
    </source>
</evidence>
<dbReference type="InterPro" id="IPR009056">
    <property type="entry name" value="Cyt_c-like_dom"/>
</dbReference>
<evidence type="ECO:0000256" key="2">
    <source>
        <dbReference type="ARBA" id="ARBA00022448"/>
    </source>
</evidence>
<evidence type="ECO:0000256" key="3">
    <source>
        <dbReference type="ARBA" id="ARBA00022617"/>
    </source>
</evidence>
<evidence type="ECO:0000256" key="7">
    <source>
        <dbReference type="ARBA" id="ARBA00023004"/>
    </source>
</evidence>
<reference evidence="11 12" key="1">
    <citation type="submission" date="2016-10" db="EMBL/GenBank/DDBJ databases">
        <authorList>
            <person name="de Groot N.N."/>
        </authorList>
    </citation>
    <scope>NUCLEOTIDE SEQUENCE [LARGE SCALE GENOMIC DNA]</scope>
    <source>
        <strain evidence="11 12">DSM 15345</strain>
    </source>
</reference>
<evidence type="ECO:0000256" key="6">
    <source>
        <dbReference type="ARBA" id="ARBA00022982"/>
    </source>
</evidence>
<dbReference type="InterPro" id="IPR008168">
    <property type="entry name" value="Cyt_C_IC"/>
</dbReference>
<feature type="chain" id="PRO_5011530336" evidence="9">
    <location>
        <begin position="22"/>
        <end position="105"/>
    </location>
</feature>
<keyword evidence="4" id="KW-0679">Respiratory chain</keyword>
<keyword evidence="3 8" id="KW-0349">Heme</keyword>
<keyword evidence="5 8" id="KW-0479">Metal-binding</keyword>
<dbReference type="GO" id="GO:0005506">
    <property type="term" value="F:iron ion binding"/>
    <property type="evidence" value="ECO:0007669"/>
    <property type="project" value="InterPro"/>
</dbReference>
<evidence type="ECO:0000256" key="1">
    <source>
        <dbReference type="ARBA" id="ARBA00001926"/>
    </source>
</evidence>
<evidence type="ECO:0000256" key="5">
    <source>
        <dbReference type="ARBA" id="ARBA00022723"/>
    </source>
</evidence>
<dbReference type="EMBL" id="FNQM01000011">
    <property type="protein sequence ID" value="SEA76166.1"/>
    <property type="molecule type" value="Genomic_DNA"/>
</dbReference>
<keyword evidence="7 8" id="KW-0408">Iron</keyword>
<keyword evidence="2" id="KW-0813">Transport</keyword>
<feature type="domain" description="Cytochrome c" evidence="10">
    <location>
        <begin position="22"/>
        <end position="102"/>
    </location>
</feature>
<dbReference type="GO" id="GO:0009055">
    <property type="term" value="F:electron transfer activity"/>
    <property type="evidence" value="ECO:0007669"/>
    <property type="project" value="InterPro"/>
</dbReference>
<dbReference type="STRING" id="89524.SAMN05444370_11140"/>
<evidence type="ECO:0000313" key="11">
    <source>
        <dbReference type="EMBL" id="SEA76166.1"/>
    </source>
</evidence>
<comment type="cofactor">
    <cofactor evidence="1">
        <name>heme c</name>
        <dbReference type="ChEBI" id="CHEBI:61717"/>
    </cofactor>
</comment>
<evidence type="ECO:0000256" key="8">
    <source>
        <dbReference type="PROSITE-ProRule" id="PRU00433"/>
    </source>
</evidence>
<dbReference type="OrthoDB" id="9805828at2"/>
<protein>
    <submittedName>
        <fullName evidence="11">Sulfite dehydrogenase (Cytochrome) subunit SorB</fullName>
    </submittedName>
</protein>